<gene>
    <name evidence="1" type="ORF">GOBAR_AA18098</name>
</gene>
<protein>
    <submittedName>
        <fullName evidence="1">Uncharacterized protein</fullName>
    </submittedName>
</protein>
<proteinExistence type="predicted"/>
<evidence type="ECO:0000313" key="2">
    <source>
        <dbReference type="Proteomes" id="UP000239757"/>
    </source>
</evidence>
<name>A0A2P5XGU0_GOSBA</name>
<evidence type="ECO:0000313" key="1">
    <source>
        <dbReference type="EMBL" id="PPS02566.1"/>
    </source>
</evidence>
<accession>A0A2P5XGU0</accession>
<dbReference type="Proteomes" id="UP000239757">
    <property type="component" value="Unassembled WGS sequence"/>
</dbReference>
<dbReference type="EMBL" id="KZ664898">
    <property type="protein sequence ID" value="PPS02566.1"/>
    <property type="molecule type" value="Genomic_DNA"/>
</dbReference>
<organism evidence="1 2">
    <name type="scientific">Gossypium barbadense</name>
    <name type="common">Sea Island cotton</name>
    <name type="synonym">Hibiscus barbadensis</name>
    <dbReference type="NCBI Taxonomy" id="3634"/>
    <lineage>
        <taxon>Eukaryota</taxon>
        <taxon>Viridiplantae</taxon>
        <taxon>Streptophyta</taxon>
        <taxon>Embryophyta</taxon>
        <taxon>Tracheophyta</taxon>
        <taxon>Spermatophyta</taxon>
        <taxon>Magnoliopsida</taxon>
        <taxon>eudicotyledons</taxon>
        <taxon>Gunneridae</taxon>
        <taxon>Pentapetalae</taxon>
        <taxon>rosids</taxon>
        <taxon>malvids</taxon>
        <taxon>Malvales</taxon>
        <taxon>Malvaceae</taxon>
        <taxon>Malvoideae</taxon>
        <taxon>Gossypium</taxon>
    </lineage>
</organism>
<dbReference type="AlphaFoldDB" id="A0A2P5XGU0"/>
<reference evidence="1 2" key="1">
    <citation type="submission" date="2015-01" db="EMBL/GenBank/DDBJ databases">
        <title>Genome of allotetraploid Gossypium barbadense reveals genomic plasticity and fiber elongation in cotton evolution.</title>
        <authorList>
            <person name="Chen X."/>
            <person name="Liu X."/>
            <person name="Zhao B."/>
            <person name="Zheng H."/>
            <person name="Hu Y."/>
            <person name="Lu G."/>
            <person name="Yang C."/>
            <person name="Chen J."/>
            <person name="Shan C."/>
            <person name="Zhang L."/>
            <person name="Zhou Y."/>
            <person name="Wang L."/>
            <person name="Guo W."/>
            <person name="Bai Y."/>
            <person name="Ruan J."/>
            <person name="Shangguan X."/>
            <person name="Mao Y."/>
            <person name="Jiang J."/>
            <person name="Zhu Y."/>
            <person name="Lei J."/>
            <person name="Kang H."/>
            <person name="Chen S."/>
            <person name="He X."/>
            <person name="Wang R."/>
            <person name="Wang Y."/>
            <person name="Chen J."/>
            <person name="Wang L."/>
            <person name="Yu S."/>
            <person name="Wang B."/>
            <person name="Wei J."/>
            <person name="Song S."/>
            <person name="Lu X."/>
            <person name="Gao Z."/>
            <person name="Gu W."/>
            <person name="Deng X."/>
            <person name="Ma D."/>
            <person name="Wang S."/>
            <person name="Liang W."/>
            <person name="Fang L."/>
            <person name="Cai C."/>
            <person name="Zhu X."/>
            <person name="Zhou B."/>
            <person name="Zhang Y."/>
            <person name="Chen Z."/>
            <person name="Xu S."/>
            <person name="Zhu R."/>
            <person name="Wang S."/>
            <person name="Zhang T."/>
            <person name="Zhao G."/>
        </authorList>
    </citation>
    <scope>NUCLEOTIDE SEQUENCE [LARGE SCALE GENOMIC DNA]</scope>
    <source>
        <strain evidence="2">cv. Xinhai21</strain>
        <tissue evidence="1">Leaf</tissue>
    </source>
</reference>
<sequence length="100" mass="11414">MTVRYSRVEVGHDIPKAQDAINHHGRAAWPWVNLIGEHGHGNEKQGRARGKARFYFFDTGVRLACAINLWTIIHGRVAGHDLNCKIRKTRAHLQRAQAWP</sequence>